<evidence type="ECO:0000313" key="1">
    <source>
        <dbReference type="EMBL" id="KAF9452323.1"/>
    </source>
</evidence>
<gene>
    <name evidence="1" type="ORF">P691DRAFT_661138</name>
</gene>
<dbReference type="EMBL" id="MU151072">
    <property type="protein sequence ID" value="KAF9452323.1"/>
    <property type="molecule type" value="Genomic_DNA"/>
</dbReference>
<evidence type="ECO:0000313" key="2">
    <source>
        <dbReference type="Proteomes" id="UP000807342"/>
    </source>
</evidence>
<dbReference type="OrthoDB" id="2152248at2759"/>
<dbReference type="InterPro" id="IPR029058">
    <property type="entry name" value="AB_hydrolase_fold"/>
</dbReference>
<protein>
    <submittedName>
        <fullName evidence="1">Alpha/beta-hydrolase</fullName>
    </submittedName>
</protein>
<name>A0A9P5XK31_9AGAR</name>
<dbReference type="PANTHER" id="PTHR47381">
    <property type="entry name" value="ALPHA/BETA-HYDROLASES SUPERFAMILY PROTEIN"/>
    <property type="match status" value="1"/>
</dbReference>
<proteinExistence type="predicted"/>
<dbReference type="AlphaFoldDB" id="A0A9P5XK31"/>
<keyword evidence="2" id="KW-1185">Reference proteome</keyword>
<dbReference type="Gene3D" id="3.40.50.1820">
    <property type="entry name" value="alpha/beta hydrolase"/>
    <property type="match status" value="1"/>
</dbReference>
<sequence>MAQLEQFSIAGLNVNVFTLNPLSTSDRPVIALFFLHGRHGSASQVQQYAEVILEHSRNSDNVHELMIITLDHRNHGSRLRNPKSNDSWNKDPIANNERHALDMYAIQTGTASDVSYLIDFLPAFLFPTGNRSIRAWGVAGKSLGGHSTWIILGQDDRVSFGVPIIACPDYLKLMRGRAKKRSIPYAPPYFPASLVALINKRDPVTKAFDRLDDANPFLGKKILVLSGGADKLVPWEASRSFVEALEVGSNGVKKVIVQEGIGHECTKEMLEALSTFIAEEYLRK</sequence>
<reference evidence="1" key="1">
    <citation type="submission" date="2020-11" db="EMBL/GenBank/DDBJ databases">
        <authorList>
            <consortium name="DOE Joint Genome Institute"/>
            <person name="Ahrendt S."/>
            <person name="Riley R."/>
            <person name="Andreopoulos W."/>
            <person name="Labutti K."/>
            <person name="Pangilinan J."/>
            <person name="Ruiz-Duenas F.J."/>
            <person name="Barrasa J.M."/>
            <person name="Sanchez-Garcia M."/>
            <person name="Camarero S."/>
            <person name="Miyauchi S."/>
            <person name="Serrano A."/>
            <person name="Linde D."/>
            <person name="Babiker R."/>
            <person name="Drula E."/>
            <person name="Ayuso-Fernandez I."/>
            <person name="Pacheco R."/>
            <person name="Padilla G."/>
            <person name="Ferreira P."/>
            <person name="Barriuso J."/>
            <person name="Kellner H."/>
            <person name="Castanera R."/>
            <person name="Alfaro M."/>
            <person name="Ramirez L."/>
            <person name="Pisabarro A.G."/>
            <person name="Kuo A."/>
            <person name="Tritt A."/>
            <person name="Lipzen A."/>
            <person name="He G."/>
            <person name="Yan M."/>
            <person name="Ng V."/>
            <person name="Cullen D."/>
            <person name="Martin F."/>
            <person name="Rosso M.-N."/>
            <person name="Henrissat B."/>
            <person name="Hibbett D."/>
            <person name="Martinez A.T."/>
            <person name="Grigoriev I.V."/>
        </authorList>
    </citation>
    <scope>NUCLEOTIDE SEQUENCE</scope>
    <source>
        <strain evidence="1">MF-IS2</strain>
    </source>
</reference>
<dbReference type="SUPFAM" id="SSF53474">
    <property type="entry name" value="alpha/beta-Hydrolases"/>
    <property type="match status" value="1"/>
</dbReference>
<organism evidence="1 2">
    <name type="scientific">Macrolepiota fuliginosa MF-IS2</name>
    <dbReference type="NCBI Taxonomy" id="1400762"/>
    <lineage>
        <taxon>Eukaryota</taxon>
        <taxon>Fungi</taxon>
        <taxon>Dikarya</taxon>
        <taxon>Basidiomycota</taxon>
        <taxon>Agaricomycotina</taxon>
        <taxon>Agaricomycetes</taxon>
        <taxon>Agaricomycetidae</taxon>
        <taxon>Agaricales</taxon>
        <taxon>Agaricineae</taxon>
        <taxon>Agaricaceae</taxon>
        <taxon>Macrolepiota</taxon>
    </lineage>
</organism>
<comment type="caution">
    <text evidence="1">The sequence shown here is derived from an EMBL/GenBank/DDBJ whole genome shotgun (WGS) entry which is preliminary data.</text>
</comment>
<dbReference type="PANTHER" id="PTHR47381:SF3">
    <property type="entry name" value="ALPHA_BETA-HYDROLASES SUPERFAMILY PROTEIN"/>
    <property type="match status" value="1"/>
</dbReference>
<dbReference type="Proteomes" id="UP000807342">
    <property type="component" value="Unassembled WGS sequence"/>
</dbReference>
<accession>A0A9P5XK31</accession>